<keyword evidence="1" id="KW-0812">Transmembrane</keyword>
<protein>
    <submittedName>
        <fullName evidence="2">Uncharacterized protein</fullName>
    </submittedName>
</protein>
<keyword evidence="1" id="KW-0472">Membrane</keyword>
<dbReference type="EMBL" id="JAPWDS010000001">
    <property type="protein sequence ID" value="KAJ5521097.1"/>
    <property type="molecule type" value="Genomic_DNA"/>
</dbReference>
<dbReference type="Proteomes" id="UP001149954">
    <property type="component" value="Unassembled WGS sequence"/>
</dbReference>
<sequence>MQYNYVLSAGLDVGLALCTIVIFLCLNLTDTNFPEWWGTNIASGTLDVTDAAIRAPLAEGETFGPTKW</sequence>
<keyword evidence="1" id="KW-1133">Transmembrane helix</keyword>
<reference evidence="2" key="2">
    <citation type="journal article" date="2023" name="IMA Fungus">
        <title>Comparative genomic study of the Penicillium genus elucidates a diverse pangenome and 15 lateral gene transfer events.</title>
        <authorList>
            <person name="Petersen C."/>
            <person name="Sorensen T."/>
            <person name="Nielsen M.R."/>
            <person name="Sondergaard T.E."/>
            <person name="Sorensen J.L."/>
            <person name="Fitzpatrick D.A."/>
            <person name="Frisvad J.C."/>
            <person name="Nielsen K.L."/>
        </authorList>
    </citation>
    <scope>NUCLEOTIDE SEQUENCE</scope>
    <source>
        <strain evidence="2">IBT 29495</strain>
    </source>
</reference>
<organism evidence="2 3">
    <name type="scientific">Penicillium fimorum</name>
    <dbReference type="NCBI Taxonomy" id="1882269"/>
    <lineage>
        <taxon>Eukaryota</taxon>
        <taxon>Fungi</taxon>
        <taxon>Dikarya</taxon>
        <taxon>Ascomycota</taxon>
        <taxon>Pezizomycotina</taxon>
        <taxon>Eurotiomycetes</taxon>
        <taxon>Eurotiomycetidae</taxon>
        <taxon>Eurotiales</taxon>
        <taxon>Aspergillaceae</taxon>
        <taxon>Penicillium</taxon>
    </lineage>
</organism>
<dbReference type="AlphaFoldDB" id="A0A9X0CD40"/>
<keyword evidence="3" id="KW-1185">Reference proteome</keyword>
<evidence type="ECO:0000256" key="1">
    <source>
        <dbReference type="SAM" id="Phobius"/>
    </source>
</evidence>
<reference evidence="2" key="1">
    <citation type="submission" date="2022-12" db="EMBL/GenBank/DDBJ databases">
        <authorList>
            <person name="Petersen C."/>
        </authorList>
    </citation>
    <scope>NUCLEOTIDE SEQUENCE</scope>
    <source>
        <strain evidence="2">IBT 29495</strain>
    </source>
</reference>
<dbReference type="OrthoDB" id="9986677at2759"/>
<accession>A0A9X0CD40</accession>
<evidence type="ECO:0000313" key="2">
    <source>
        <dbReference type="EMBL" id="KAJ5521097.1"/>
    </source>
</evidence>
<name>A0A9X0CD40_9EURO</name>
<evidence type="ECO:0000313" key="3">
    <source>
        <dbReference type="Proteomes" id="UP001149954"/>
    </source>
</evidence>
<feature type="transmembrane region" description="Helical" evidence="1">
    <location>
        <begin position="6"/>
        <end position="26"/>
    </location>
</feature>
<comment type="caution">
    <text evidence="2">The sequence shown here is derived from an EMBL/GenBank/DDBJ whole genome shotgun (WGS) entry which is preliminary data.</text>
</comment>
<proteinExistence type="predicted"/>
<gene>
    <name evidence="2" type="ORF">N7463_001550</name>
</gene>